<gene>
    <name evidence="2 4" type="ORF">P152DRAFT_430225</name>
</gene>
<feature type="region of interest" description="Disordered" evidence="1">
    <location>
        <begin position="95"/>
        <end position="117"/>
    </location>
</feature>
<sequence>MYNPNQPPIQYAANHPAPTPNGSSTMPPPSLTPPQTQPAPPVHHPGAVPQQQYPTGQPVSVPQHQPGPAPLPTPALDASFQQPSGLMTVQVHAYPTPLPTPAYTPDPNNPHTAGHPPEKVEKIQQMLQNMPPEQLLQLQQQFAQPQEQPQPQPQPQYSQPQQQQYGQPPQPRQLHFAPPPMQPLNNTPQGFTPTLKDDQKSGKVKRFMGDTLFGRVARASVQTATSAVKMPLALSPWGDNNPVTLPNVRYRDAILFTTFAAFGADAFVSEVVSMGTGTIVGSTVLKYGVFQIVEQAIDKGILEKLLPEEEKMLATTDVKSLQVGIKHKLMGVDADIRFGGVTPTRDEKACEKGWFCPYLFASARTPLVPRKNDFAMAQCFGPFLAGDYALAHKLLSESLTVLPFCDPDPKNDTGGNRILLLFTAISPFRGNMWSSSRRPGCGTIVFHLFSGIPSLVLPANPTAPICAWSPWTLAQIRGGQGRGYVPEMHHEQVCEWLDTIVDQHRLSAPVQKRYIEVLSRAVSLVVNGALALQSAPPACLAKVDPDRAGIVAFRY</sequence>
<proteinExistence type="predicted"/>
<dbReference type="AlphaFoldDB" id="A0A6G1GCN4"/>
<dbReference type="OrthoDB" id="3351042at2759"/>
<feature type="compositionally biased region" description="Pro residues" evidence="1">
    <location>
        <begin position="26"/>
        <end position="43"/>
    </location>
</feature>
<evidence type="ECO:0000313" key="2">
    <source>
        <dbReference type="EMBL" id="KAF1815855.1"/>
    </source>
</evidence>
<evidence type="ECO:0000313" key="3">
    <source>
        <dbReference type="Proteomes" id="UP000504638"/>
    </source>
</evidence>
<reference evidence="4" key="2">
    <citation type="submission" date="2020-04" db="EMBL/GenBank/DDBJ databases">
        <authorList>
            <consortium name="NCBI Genome Project"/>
        </authorList>
    </citation>
    <scope>NUCLEOTIDE SEQUENCE</scope>
    <source>
        <strain evidence="4">CBS 781.70</strain>
    </source>
</reference>
<evidence type="ECO:0000313" key="4">
    <source>
        <dbReference type="RefSeq" id="XP_033537486.1"/>
    </source>
</evidence>
<name>A0A6G1GCN4_9PEZI</name>
<feature type="region of interest" description="Disordered" evidence="1">
    <location>
        <begin position="141"/>
        <end position="201"/>
    </location>
</feature>
<feature type="compositionally biased region" description="Polar residues" evidence="1">
    <location>
        <begin position="183"/>
        <end position="192"/>
    </location>
</feature>
<feature type="region of interest" description="Disordered" evidence="1">
    <location>
        <begin position="1"/>
        <end position="79"/>
    </location>
</feature>
<evidence type="ECO:0000256" key="1">
    <source>
        <dbReference type="SAM" id="MobiDB-lite"/>
    </source>
</evidence>
<dbReference type="EMBL" id="ML975151">
    <property type="protein sequence ID" value="KAF1815855.1"/>
    <property type="molecule type" value="Genomic_DNA"/>
</dbReference>
<keyword evidence="3" id="KW-1185">Reference proteome</keyword>
<protein>
    <submittedName>
        <fullName evidence="2 4">Uncharacterized protein</fullName>
    </submittedName>
</protein>
<feature type="compositionally biased region" description="Low complexity" evidence="1">
    <location>
        <begin position="155"/>
        <end position="167"/>
    </location>
</feature>
<reference evidence="2 4" key="1">
    <citation type="submission" date="2020-01" db="EMBL/GenBank/DDBJ databases">
        <authorList>
            <consortium name="DOE Joint Genome Institute"/>
            <person name="Haridas S."/>
            <person name="Albert R."/>
            <person name="Binder M."/>
            <person name="Bloem J."/>
            <person name="Labutti K."/>
            <person name="Salamov A."/>
            <person name="Andreopoulos B."/>
            <person name="Baker S.E."/>
            <person name="Barry K."/>
            <person name="Bills G."/>
            <person name="Bluhm B.H."/>
            <person name="Cannon C."/>
            <person name="Castanera R."/>
            <person name="Culley D.E."/>
            <person name="Daum C."/>
            <person name="Ezra D."/>
            <person name="Gonzalez J.B."/>
            <person name="Henrissat B."/>
            <person name="Kuo A."/>
            <person name="Liang C."/>
            <person name="Lipzen A."/>
            <person name="Lutzoni F."/>
            <person name="Magnuson J."/>
            <person name="Mondo S."/>
            <person name="Nolan M."/>
            <person name="Ohm R."/>
            <person name="Pangilinan J."/>
            <person name="Park H.-J."/>
            <person name="Ramirez L."/>
            <person name="Alfaro M."/>
            <person name="Sun H."/>
            <person name="Tritt A."/>
            <person name="Yoshinaga Y."/>
            <person name="Zwiers L.-H."/>
            <person name="Turgeon B.G."/>
            <person name="Goodwin S.B."/>
            <person name="Spatafora J.W."/>
            <person name="Crous P.W."/>
            <person name="Grigoriev I.V."/>
        </authorList>
    </citation>
    <scope>NUCLEOTIDE SEQUENCE</scope>
    <source>
        <strain evidence="2 4">CBS 781.70</strain>
    </source>
</reference>
<feature type="compositionally biased region" description="Polar residues" evidence="1">
    <location>
        <begin position="53"/>
        <end position="63"/>
    </location>
</feature>
<dbReference type="GeneID" id="54417956"/>
<dbReference type="RefSeq" id="XP_033537486.1">
    <property type="nucleotide sequence ID" value="XM_033677386.1"/>
</dbReference>
<organism evidence="2">
    <name type="scientific">Eremomyces bilateralis CBS 781.70</name>
    <dbReference type="NCBI Taxonomy" id="1392243"/>
    <lineage>
        <taxon>Eukaryota</taxon>
        <taxon>Fungi</taxon>
        <taxon>Dikarya</taxon>
        <taxon>Ascomycota</taxon>
        <taxon>Pezizomycotina</taxon>
        <taxon>Dothideomycetes</taxon>
        <taxon>Dothideomycetes incertae sedis</taxon>
        <taxon>Eremomycetales</taxon>
        <taxon>Eremomycetaceae</taxon>
        <taxon>Eremomyces</taxon>
    </lineage>
</organism>
<reference evidence="4" key="3">
    <citation type="submission" date="2025-04" db="UniProtKB">
        <authorList>
            <consortium name="RefSeq"/>
        </authorList>
    </citation>
    <scope>IDENTIFICATION</scope>
    <source>
        <strain evidence="4">CBS 781.70</strain>
    </source>
</reference>
<feature type="compositionally biased region" description="Pro residues" evidence="1">
    <location>
        <begin position="96"/>
        <end position="108"/>
    </location>
</feature>
<accession>A0A6G1GCN4</accession>
<dbReference type="Proteomes" id="UP000504638">
    <property type="component" value="Unplaced"/>
</dbReference>